<accession>A0AAJ0IH26</accession>
<organism evidence="1 2">
    <name type="scientific">Neurospora hispaniola</name>
    <dbReference type="NCBI Taxonomy" id="588809"/>
    <lineage>
        <taxon>Eukaryota</taxon>
        <taxon>Fungi</taxon>
        <taxon>Dikarya</taxon>
        <taxon>Ascomycota</taxon>
        <taxon>Pezizomycotina</taxon>
        <taxon>Sordariomycetes</taxon>
        <taxon>Sordariomycetidae</taxon>
        <taxon>Sordariales</taxon>
        <taxon>Sordariaceae</taxon>
        <taxon>Neurospora</taxon>
    </lineage>
</organism>
<protein>
    <submittedName>
        <fullName evidence="1">Uncharacterized protein</fullName>
    </submittedName>
</protein>
<name>A0AAJ0IH26_9PEZI</name>
<evidence type="ECO:0000313" key="1">
    <source>
        <dbReference type="EMBL" id="KAK3500262.1"/>
    </source>
</evidence>
<keyword evidence="2" id="KW-1185">Reference proteome</keyword>
<dbReference type="AlphaFoldDB" id="A0AAJ0IH26"/>
<dbReference type="Proteomes" id="UP001285908">
    <property type="component" value="Unassembled WGS sequence"/>
</dbReference>
<comment type="caution">
    <text evidence="1">The sequence shown here is derived from an EMBL/GenBank/DDBJ whole genome shotgun (WGS) entry which is preliminary data.</text>
</comment>
<evidence type="ECO:0000313" key="2">
    <source>
        <dbReference type="Proteomes" id="UP001285908"/>
    </source>
</evidence>
<dbReference type="RefSeq" id="XP_062697895.1">
    <property type="nucleotide sequence ID" value="XM_062837970.1"/>
</dbReference>
<proteinExistence type="predicted"/>
<gene>
    <name evidence="1" type="ORF">B0T23DRAFT_39187</name>
</gene>
<dbReference type="EMBL" id="JAULSX010000001">
    <property type="protein sequence ID" value="KAK3500262.1"/>
    <property type="molecule type" value="Genomic_DNA"/>
</dbReference>
<dbReference type="GeneID" id="87875592"/>
<reference evidence="1 2" key="1">
    <citation type="journal article" date="2023" name="Mol. Phylogenet. Evol.">
        <title>Genome-scale phylogeny and comparative genomics of the fungal order Sordariales.</title>
        <authorList>
            <person name="Hensen N."/>
            <person name="Bonometti L."/>
            <person name="Westerberg I."/>
            <person name="Brannstrom I.O."/>
            <person name="Guillou S."/>
            <person name="Cros-Aarteil S."/>
            <person name="Calhoun S."/>
            <person name="Haridas S."/>
            <person name="Kuo A."/>
            <person name="Mondo S."/>
            <person name="Pangilinan J."/>
            <person name="Riley R."/>
            <person name="LaButti K."/>
            <person name="Andreopoulos B."/>
            <person name="Lipzen A."/>
            <person name="Chen C."/>
            <person name="Yan M."/>
            <person name="Daum C."/>
            <person name="Ng V."/>
            <person name="Clum A."/>
            <person name="Steindorff A."/>
            <person name="Ohm R.A."/>
            <person name="Martin F."/>
            <person name="Silar P."/>
            <person name="Natvig D.O."/>
            <person name="Lalanne C."/>
            <person name="Gautier V."/>
            <person name="Ament-Velasquez S.L."/>
            <person name="Kruys A."/>
            <person name="Hutchinson M.I."/>
            <person name="Powell A.J."/>
            <person name="Barry K."/>
            <person name="Miller A.N."/>
            <person name="Grigoriev I.V."/>
            <person name="Debuchy R."/>
            <person name="Gladieux P."/>
            <person name="Hiltunen Thoren M."/>
            <person name="Johannesson H."/>
        </authorList>
    </citation>
    <scope>NUCLEOTIDE SEQUENCE [LARGE SCALE GENOMIC DNA]</scope>
    <source>
        <strain evidence="1 2">FGSC 10403</strain>
    </source>
</reference>
<sequence>MGKLNPWARSLTTQCSRSVSCGGLCEIPDREVKLLLATAVKPQQRGTLCSALIVMAKQPQKRMRMLDSR</sequence>